<evidence type="ECO:0000256" key="1">
    <source>
        <dbReference type="SAM" id="MobiDB-lite"/>
    </source>
</evidence>
<gene>
    <name evidence="2" type="ORF">E2C01_080056</name>
</gene>
<comment type="caution">
    <text evidence="2">The sequence shown here is derived from an EMBL/GenBank/DDBJ whole genome shotgun (WGS) entry which is preliminary data.</text>
</comment>
<evidence type="ECO:0000313" key="2">
    <source>
        <dbReference type="EMBL" id="MPC85288.1"/>
    </source>
</evidence>
<accession>A0A5B7IXD8</accession>
<sequence length="22" mass="2208">MGPGATDPELSTAASDLHPRGQ</sequence>
<dbReference type="Proteomes" id="UP000324222">
    <property type="component" value="Unassembled WGS sequence"/>
</dbReference>
<keyword evidence="3" id="KW-1185">Reference proteome</keyword>
<dbReference type="EMBL" id="VSRR010067925">
    <property type="protein sequence ID" value="MPC85288.1"/>
    <property type="molecule type" value="Genomic_DNA"/>
</dbReference>
<feature type="region of interest" description="Disordered" evidence="1">
    <location>
        <begin position="1"/>
        <end position="22"/>
    </location>
</feature>
<protein>
    <submittedName>
        <fullName evidence="2">Uncharacterized protein</fullName>
    </submittedName>
</protein>
<proteinExistence type="predicted"/>
<reference evidence="2 3" key="1">
    <citation type="submission" date="2019-05" db="EMBL/GenBank/DDBJ databases">
        <title>Another draft genome of Portunus trituberculatus and its Hox gene families provides insights of decapod evolution.</title>
        <authorList>
            <person name="Jeong J.-H."/>
            <person name="Song I."/>
            <person name="Kim S."/>
            <person name="Choi T."/>
            <person name="Kim D."/>
            <person name="Ryu S."/>
            <person name="Kim W."/>
        </authorList>
    </citation>
    <scope>NUCLEOTIDE SEQUENCE [LARGE SCALE GENOMIC DNA]</scope>
    <source>
        <tissue evidence="2">Muscle</tissue>
    </source>
</reference>
<organism evidence="2 3">
    <name type="scientific">Portunus trituberculatus</name>
    <name type="common">Swimming crab</name>
    <name type="synonym">Neptunus trituberculatus</name>
    <dbReference type="NCBI Taxonomy" id="210409"/>
    <lineage>
        <taxon>Eukaryota</taxon>
        <taxon>Metazoa</taxon>
        <taxon>Ecdysozoa</taxon>
        <taxon>Arthropoda</taxon>
        <taxon>Crustacea</taxon>
        <taxon>Multicrustacea</taxon>
        <taxon>Malacostraca</taxon>
        <taxon>Eumalacostraca</taxon>
        <taxon>Eucarida</taxon>
        <taxon>Decapoda</taxon>
        <taxon>Pleocyemata</taxon>
        <taxon>Brachyura</taxon>
        <taxon>Eubrachyura</taxon>
        <taxon>Portunoidea</taxon>
        <taxon>Portunidae</taxon>
        <taxon>Portuninae</taxon>
        <taxon>Portunus</taxon>
    </lineage>
</organism>
<evidence type="ECO:0000313" key="3">
    <source>
        <dbReference type="Proteomes" id="UP000324222"/>
    </source>
</evidence>
<dbReference type="AlphaFoldDB" id="A0A5B7IXD8"/>
<name>A0A5B7IXD8_PORTR</name>